<sequence>MCASSSSDRAIKIEGHVDFLCPWSYLAERTVDAAIQTFQSKHPGWQFEVIWRPFILFPDLGTGISKREFYDKDVSQTPAAKARLRTAGSKYGVIFSWLGRTGSSRNAHTLSNLVLERLGSAAQARVVEQLFAGHFEHGRDISSQQWLLEVGCQAGLPEEEVRAMLRSDAAARATEWAARRAREQHGVEAVPCMTVQSRFRVGGYQDQDLFETLFEKIKTEKEASAVEQAYSVSREMGGEEDGCRPQFTPG</sequence>
<dbReference type="AlphaFoldDB" id="A0A8K0WNM0"/>
<comment type="caution">
    <text evidence="2">The sequence shown here is derived from an EMBL/GenBank/DDBJ whole genome shotgun (WGS) entry which is preliminary data.</text>
</comment>
<protein>
    <submittedName>
        <fullName evidence="2">Thioredoxin-like protein</fullName>
    </submittedName>
</protein>
<evidence type="ECO:0000259" key="1">
    <source>
        <dbReference type="Pfam" id="PF01323"/>
    </source>
</evidence>
<evidence type="ECO:0000313" key="3">
    <source>
        <dbReference type="Proteomes" id="UP000813444"/>
    </source>
</evidence>
<gene>
    <name evidence="2" type="ORF">B0I35DRAFT_480864</name>
</gene>
<feature type="domain" description="DSBA-like thioredoxin" evidence="1">
    <location>
        <begin position="16"/>
        <end position="212"/>
    </location>
</feature>
<dbReference type="InterPro" id="IPR001853">
    <property type="entry name" value="DSBA-like_thioredoxin_dom"/>
</dbReference>
<dbReference type="SUPFAM" id="SSF52833">
    <property type="entry name" value="Thioredoxin-like"/>
    <property type="match status" value="1"/>
</dbReference>
<dbReference type="EMBL" id="JAGPNK010000010">
    <property type="protein sequence ID" value="KAH7312406.1"/>
    <property type="molecule type" value="Genomic_DNA"/>
</dbReference>
<dbReference type="PANTHER" id="PTHR13887:SF41">
    <property type="entry name" value="THIOREDOXIN SUPERFAMILY PROTEIN"/>
    <property type="match status" value="1"/>
</dbReference>
<proteinExistence type="predicted"/>
<organism evidence="2 3">
    <name type="scientific">Stachybotrys elegans</name>
    <dbReference type="NCBI Taxonomy" id="80388"/>
    <lineage>
        <taxon>Eukaryota</taxon>
        <taxon>Fungi</taxon>
        <taxon>Dikarya</taxon>
        <taxon>Ascomycota</taxon>
        <taxon>Pezizomycotina</taxon>
        <taxon>Sordariomycetes</taxon>
        <taxon>Hypocreomycetidae</taxon>
        <taxon>Hypocreales</taxon>
        <taxon>Stachybotryaceae</taxon>
        <taxon>Stachybotrys</taxon>
    </lineage>
</organism>
<evidence type="ECO:0000313" key="2">
    <source>
        <dbReference type="EMBL" id="KAH7312406.1"/>
    </source>
</evidence>
<dbReference type="InterPro" id="IPR036249">
    <property type="entry name" value="Thioredoxin-like_sf"/>
</dbReference>
<dbReference type="PANTHER" id="PTHR13887">
    <property type="entry name" value="GLUTATHIONE S-TRANSFERASE KAPPA"/>
    <property type="match status" value="1"/>
</dbReference>
<dbReference type="Proteomes" id="UP000813444">
    <property type="component" value="Unassembled WGS sequence"/>
</dbReference>
<dbReference type="GO" id="GO:0016491">
    <property type="term" value="F:oxidoreductase activity"/>
    <property type="evidence" value="ECO:0007669"/>
    <property type="project" value="InterPro"/>
</dbReference>
<accession>A0A8K0WNM0</accession>
<name>A0A8K0WNM0_9HYPO</name>
<reference evidence="2" key="1">
    <citation type="journal article" date="2021" name="Nat. Commun.">
        <title>Genetic determinants of endophytism in the Arabidopsis root mycobiome.</title>
        <authorList>
            <person name="Mesny F."/>
            <person name="Miyauchi S."/>
            <person name="Thiergart T."/>
            <person name="Pickel B."/>
            <person name="Atanasova L."/>
            <person name="Karlsson M."/>
            <person name="Huettel B."/>
            <person name="Barry K.W."/>
            <person name="Haridas S."/>
            <person name="Chen C."/>
            <person name="Bauer D."/>
            <person name="Andreopoulos W."/>
            <person name="Pangilinan J."/>
            <person name="LaButti K."/>
            <person name="Riley R."/>
            <person name="Lipzen A."/>
            <person name="Clum A."/>
            <person name="Drula E."/>
            <person name="Henrissat B."/>
            <person name="Kohler A."/>
            <person name="Grigoriev I.V."/>
            <person name="Martin F.M."/>
            <person name="Hacquard S."/>
        </authorList>
    </citation>
    <scope>NUCLEOTIDE SEQUENCE</scope>
    <source>
        <strain evidence="2">MPI-CAGE-CH-0235</strain>
    </source>
</reference>
<dbReference type="Pfam" id="PF01323">
    <property type="entry name" value="DSBA"/>
    <property type="match status" value="1"/>
</dbReference>
<dbReference type="Gene3D" id="3.40.30.10">
    <property type="entry name" value="Glutaredoxin"/>
    <property type="match status" value="1"/>
</dbReference>
<dbReference type="OrthoDB" id="1930760at2759"/>
<keyword evidence="3" id="KW-1185">Reference proteome</keyword>